<dbReference type="PROSITE" id="PS00041">
    <property type="entry name" value="HTH_ARAC_FAMILY_1"/>
    <property type="match status" value="1"/>
</dbReference>
<evidence type="ECO:0000256" key="1">
    <source>
        <dbReference type="ARBA" id="ARBA00023015"/>
    </source>
</evidence>
<dbReference type="InterPro" id="IPR018060">
    <property type="entry name" value="HTH_AraC"/>
</dbReference>
<dbReference type="OrthoDB" id="9809338at2"/>
<gene>
    <name evidence="5" type="ORF">AC626_06575</name>
</gene>
<organism evidence="5 6">
    <name type="scientific">Pseudoalteromonas rubra</name>
    <dbReference type="NCBI Taxonomy" id="43658"/>
    <lineage>
        <taxon>Bacteria</taxon>
        <taxon>Pseudomonadati</taxon>
        <taxon>Pseudomonadota</taxon>
        <taxon>Gammaproteobacteria</taxon>
        <taxon>Alteromonadales</taxon>
        <taxon>Pseudoalteromonadaceae</taxon>
        <taxon>Pseudoalteromonas</taxon>
    </lineage>
</organism>
<keyword evidence="3" id="KW-0804">Transcription</keyword>
<dbReference type="SUPFAM" id="SSF46689">
    <property type="entry name" value="Homeodomain-like"/>
    <property type="match status" value="2"/>
</dbReference>
<dbReference type="GO" id="GO:0003700">
    <property type="term" value="F:DNA-binding transcription factor activity"/>
    <property type="evidence" value="ECO:0007669"/>
    <property type="project" value="InterPro"/>
</dbReference>
<name>A0A0L0EUN5_9GAMM</name>
<accession>A0A0L0EUN5</accession>
<dbReference type="InterPro" id="IPR018062">
    <property type="entry name" value="HTH_AraC-typ_CS"/>
</dbReference>
<dbReference type="PANTHER" id="PTHR46796">
    <property type="entry name" value="HTH-TYPE TRANSCRIPTIONAL ACTIVATOR RHAS-RELATED"/>
    <property type="match status" value="1"/>
</dbReference>
<protein>
    <submittedName>
        <fullName evidence="5">AraC family transcriptional regulator</fullName>
    </submittedName>
</protein>
<keyword evidence="1" id="KW-0805">Transcription regulation</keyword>
<dbReference type="PRINTS" id="PR00032">
    <property type="entry name" value="HTHARAC"/>
</dbReference>
<dbReference type="Pfam" id="PF12833">
    <property type="entry name" value="HTH_18"/>
    <property type="match status" value="1"/>
</dbReference>
<proteinExistence type="predicted"/>
<evidence type="ECO:0000313" key="5">
    <source>
        <dbReference type="EMBL" id="KNC68134.1"/>
    </source>
</evidence>
<dbReference type="Gene3D" id="1.10.10.60">
    <property type="entry name" value="Homeodomain-like"/>
    <property type="match status" value="2"/>
</dbReference>
<feature type="domain" description="HTH araC/xylS-type" evidence="4">
    <location>
        <begin position="200"/>
        <end position="298"/>
    </location>
</feature>
<dbReference type="GO" id="GO:0043565">
    <property type="term" value="F:sequence-specific DNA binding"/>
    <property type="evidence" value="ECO:0007669"/>
    <property type="project" value="InterPro"/>
</dbReference>
<evidence type="ECO:0000259" key="4">
    <source>
        <dbReference type="PROSITE" id="PS01124"/>
    </source>
</evidence>
<dbReference type="InterPro" id="IPR050204">
    <property type="entry name" value="AraC_XylS_family_regulators"/>
</dbReference>
<keyword evidence="2" id="KW-0238">DNA-binding</keyword>
<comment type="caution">
    <text evidence="5">The sequence shown here is derived from an EMBL/GenBank/DDBJ whole genome shotgun (WGS) entry which is preliminary data.</text>
</comment>
<dbReference type="PANTHER" id="PTHR46796:SF6">
    <property type="entry name" value="ARAC SUBFAMILY"/>
    <property type="match status" value="1"/>
</dbReference>
<sequence>MQSKLRFYNFETNTLSDCGAVLEITFSNHDLAWPGILVEQGTSPHFYPTHVYTPYFYFALALESDLHWQAKQNGHLADLHTSPGNIWINPPGTPFTHAISEPCHFVILAIESQHFLGRCPLSLDGIELQFLNNYNVVDATIKGIIDLFMLETKNKGRNGTAYLDSLVGLLATHYIQNYSNYRDQKTAQVATSKFDQQQIAKIDEYIQAHIGQSITVDELAELLGCSKFYFLREFKKHLGITPYQYILERRLAQAKVALLSGRANIAATALALGFNDQSHFTRAFKNHFGITPGQFIKQRD</sequence>
<evidence type="ECO:0000256" key="3">
    <source>
        <dbReference type="ARBA" id="ARBA00023163"/>
    </source>
</evidence>
<dbReference type="InterPro" id="IPR020449">
    <property type="entry name" value="Tscrpt_reg_AraC-type_HTH"/>
</dbReference>
<dbReference type="AlphaFoldDB" id="A0A0L0EUN5"/>
<dbReference type="InterPro" id="IPR009057">
    <property type="entry name" value="Homeodomain-like_sf"/>
</dbReference>
<dbReference type="SMART" id="SM00342">
    <property type="entry name" value="HTH_ARAC"/>
    <property type="match status" value="1"/>
</dbReference>
<evidence type="ECO:0000256" key="2">
    <source>
        <dbReference type="ARBA" id="ARBA00023125"/>
    </source>
</evidence>
<reference evidence="6" key="1">
    <citation type="submission" date="2015-07" db="EMBL/GenBank/DDBJ databases">
        <title>Draft genome sequence of a Pseudoalteromonas rubra strain, OCN096, isolated from Kaneohe Bay, Oahu, Hawaii.</title>
        <authorList>
            <person name="Beurmann S."/>
            <person name="Ushijima B."/>
            <person name="Belcaid M."/>
            <person name="Callahan S.M."/>
            <person name="Aeby G.S."/>
        </authorList>
    </citation>
    <scope>NUCLEOTIDE SEQUENCE [LARGE SCALE GENOMIC DNA]</scope>
    <source>
        <strain evidence="6">OCN096</strain>
    </source>
</reference>
<evidence type="ECO:0000313" key="6">
    <source>
        <dbReference type="Proteomes" id="UP000036850"/>
    </source>
</evidence>
<dbReference type="EMBL" id="LFZX01000034">
    <property type="protein sequence ID" value="KNC68134.1"/>
    <property type="molecule type" value="Genomic_DNA"/>
</dbReference>
<dbReference type="Proteomes" id="UP000036850">
    <property type="component" value="Unassembled WGS sequence"/>
</dbReference>
<dbReference type="PATRIC" id="fig|43658.6.peg.1484"/>
<dbReference type="PROSITE" id="PS01124">
    <property type="entry name" value="HTH_ARAC_FAMILY_2"/>
    <property type="match status" value="1"/>
</dbReference>